<dbReference type="PROSITE" id="PS00041">
    <property type="entry name" value="HTH_ARAC_FAMILY_1"/>
    <property type="match status" value="1"/>
</dbReference>
<keyword evidence="7" id="KW-0804">Transcription</keyword>
<keyword evidence="2" id="KW-0963">Cytoplasm</keyword>
<dbReference type="InterPro" id="IPR051552">
    <property type="entry name" value="HptR"/>
</dbReference>
<dbReference type="Gene3D" id="1.10.10.60">
    <property type="entry name" value="Homeodomain-like"/>
    <property type="match status" value="2"/>
</dbReference>
<dbReference type="Pfam" id="PF00072">
    <property type="entry name" value="Response_reg"/>
    <property type="match status" value="1"/>
</dbReference>
<dbReference type="SUPFAM" id="SSF46689">
    <property type="entry name" value="Homeodomain-like"/>
    <property type="match status" value="2"/>
</dbReference>
<keyword evidence="4" id="KW-0902">Two-component regulatory system</keyword>
<comment type="subcellular location">
    <subcellularLocation>
        <location evidence="1">Cytoplasm</location>
    </subcellularLocation>
</comment>
<keyword evidence="6" id="KW-0238">DNA-binding</keyword>
<feature type="domain" description="Response regulatory" evidence="10">
    <location>
        <begin position="3"/>
        <end position="120"/>
    </location>
</feature>
<dbReference type="CDD" id="cd17536">
    <property type="entry name" value="REC_YesN-like"/>
    <property type="match status" value="1"/>
</dbReference>
<dbReference type="SUPFAM" id="SSF52172">
    <property type="entry name" value="CheY-like"/>
    <property type="match status" value="1"/>
</dbReference>
<keyword evidence="5" id="KW-0805">Transcription regulation</keyword>
<organism evidence="11 12">
    <name type="scientific">Paenibacillus aceris</name>
    <dbReference type="NCBI Taxonomy" id="869555"/>
    <lineage>
        <taxon>Bacteria</taxon>
        <taxon>Bacillati</taxon>
        <taxon>Bacillota</taxon>
        <taxon>Bacilli</taxon>
        <taxon>Bacillales</taxon>
        <taxon>Paenibacillaceae</taxon>
        <taxon>Paenibacillus</taxon>
    </lineage>
</organism>
<evidence type="ECO:0000256" key="7">
    <source>
        <dbReference type="ARBA" id="ARBA00023163"/>
    </source>
</evidence>
<dbReference type="PANTHER" id="PTHR42713:SF3">
    <property type="entry name" value="TRANSCRIPTIONAL REGULATORY PROTEIN HPTR"/>
    <property type="match status" value="1"/>
</dbReference>
<dbReference type="PROSITE" id="PS50110">
    <property type="entry name" value="RESPONSE_REGULATORY"/>
    <property type="match status" value="1"/>
</dbReference>
<dbReference type="Gene3D" id="3.40.50.2300">
    <property type="match status" value="1"/>
</dbReference>
<evidence type="ECO:0000256" key="2">
    <source>
        <dbReference type="ARBA" id="ARBA00022490"/>
    </source>
</evidence>
<dbReference type="PROSITE" id="PS01124">
    <property type="entry name" value="HTH_ARAC_FAMILY_2"/>
    <property type="match status" value="1"/>
</dbReference>
<dbReference type="InterPro" id="IPR009057">
    <property type="entry name" value="Homeodomain-like_sf"/>
</dbReference>
<dbReference type="PANTHER" id="PTHR42713">
    <property type="entry name" value="HISTIDINE KINASE-RELATED"/>
    <property type="match status" value="1"/>
</dbReference>
<dbReference type="InterPro" id="IPR001789">
    <property type="entry name" value="Sig_transdc_resp-reg_receiver"/>
</dbReference>
<keyword evidence="12" id="KW-1185">Reference proteome</keyword>
<dbReference type="EMBL" id="JAGGKV010000021">
    <property type="protein sequence ID" value="MBP1966438.1"/>
    <property type="molecule type" value="Genomic_DNA"/>
</dbReference>
<feature type="modified residue" description="4-aspartylphosphate" evidence="8">
    <location>
        <position position="55"/>
    </location>
</feature>
<evidence type="ECO:0000313" key="12">
    <source>
        <dbReference type="Proteomes" id="UP001519344"/>
    </source>
</evidence>
<protein>
    <submittedName>
        <fullName evidence="11">Two-component system response regulator YesN</fullName>
    </submittedName>
</protein>
<evidence type="ECO:0000259" key="10">
    <source>
        <dbReference type="PROSITE" id="PS50110"/>
    </source>
</evidence>
<dbReference type="Proteomes" id="UP001519344">
    <property type="component" value="Unassembled WGS sequence"/>
</dbReference>
<evidence type="ECO:0000256" key="8">
    <source>
        <dbReference type="PROSITE-ProRule" id="PRU00169"/>
    </source>
</evidence>
<comment type="caution">
    <text evidence="11">The sequence shown here is derived from an EMBL/GenBank/DDBJ whole genome shotgun (WGS) entry which is preliminary data.</text>
</comment>
<gene>
    <name evidence="11" type="ORF">J2Z65_005697</name>
</gene>
<dbReference type="InterPro" id="IPR018062">
    <property type="entry name" value="HTH_AraC-typ_CS"/>
</dbReference>
<reference evidence="11 12" key="1">
    <citation type="submission" date="2021-03" db="EMBL/GenBank/DDBJ databases">
        <title>Genomic Encyclopedia of Type Strains, Phase IV (KMG-IV): sequencing the most valuable type-strain genomes for metagenomic binning, comparative biology and taxonomic classification.</title>
        <authorList>
            <person name="Goeker M."/>
        </authorList>
    </citation>
    <scope>NUCLEOTIDE SEQUENCE [LARGE SCALE GENOMIC DNA]</scope>
    <source>
        <strain evidence="11 12">DSM 24950</strain>
    </source>
</reference>
<dbReference type="Pfam" id="PF12833">
    <property type="entry name" value="HTH_18"/>
    <property type="match status" value="1"/>
</dbReference>
<proteinExistence type="predicted"/>
<feature type="domain" description="HTH araC/xylS-type" evidence="9">
    <location>
        <begin position="426"/>
        <end position="524"/>
    </location>
</feature>
<dbReference type="SMART" id="SM00448">
    <property type="entry name" value="REC"/>
    <property type="match status" value="1"/>
</dbReference>
<evidence type="ECO:0000256" key="5">
    <source>
        <dbReference type="ARBA" id="ARBA00023015"/>
    </source>
</evidence>
<evidence type="ECO:0000256" key="1">
    <source>
        <dbReference type="ARBA" id="ARBA00004496"/>
    </source>
</evidence>
<dbReference type="InterPro" id="IPR018060">
    <property type="entry name" value="HTH_AraC"/>
</dbReference>
<evidence type="ECO:0000256" key="3">
    <source>
        <dbReference type="ARBA" id="ARBA00022553"/>
    </source>
</evidence>
<keyword evidence="3 8" id="KW-0597">Phosphoprotein</keyword>
<evidence type="ECO:0000259" key="9">
    <source>
        <dbReference type="PROSITE" id="PS01124"/>
    </source>
</evidence>
<name>A0ABS4I697_9BACL</name>
<dbReference type="SMART" id="SM00342">
    <property type="entry name" value="HTH_ARAC"/>
    <property type="match status" value="1"/>
</dbReference>
<dbReference type="InterPro" id="IPR011006">
    <property type="entry name" value="CheY-like_superfamily"/>
</dbReference>
<evidence type="ECO:0000256" key="4">
    <source>
        <dbReference type="ARBA" id="ARBA00023012"/>
    </source>
</evidence>
<dbReference type="RefSeq" id="WP_167068766.1">
    <property type="nucleotide sequence ID" value="NZ_JAAOZR010000097.1"/>
</dbReference>
<evidence type="ECO:0000313" key="11">
    <source>
        <dbReference type="EMBL" id="MBP1966438.1"/>
    </source>
</evidence>
<sequence>MWKVAIVDDDPNVLRGMRKIIPWAELDLEFIGEEQDGQKGLELIRATCPDIVITDIYMPVLNGLDMIEKLREEGFQGKIIILSGYSDFEYARQAVRLDVDDYLSKPTSVEMLHTVMKKMIHRLEEEVIQKEKMDEVYKKLLSYEPFVTKEWIKSIVDGTYKESVYHERLLGMQPDYWLNGKHLVIGIEILRDQRSDQTSISDWNLLRFSVGNVANEVLQKEWPKSQIVELQTRYMAIILHGDREVPDEINQKRVNPLCQEMRECVERYVKVNILIGIGHVKDHWQRICESKTEAFLSIQTQAATVNSGWNETQLAFYHDFAQAIRNSKSSYAKELVNSYIVHLRDIKLAPEEHLQQQTKEMWTILAYTLFDAGVVLNDIYPTNTLQNDLDKITSVIQFELWLNHIIDVILESRKYKDNLKHQKAMDTIIAYIHEHYTEEISLEELADIVSISKNYLCYIFKKVTGETFNQYLTRVRIEKAKEMILDGKWLVYEIAEKVGYKNIPYFSTLFKKITGHTPTDLVKN</sequence>
<accession>A0ABS4I697</accession>
<evidence type="ECO:0000256" key="6">
    <source>
        <dbReference type="ARBA" id="ARBA00023125"/>
    </source>
</evidence>